<sequence length="539" mass="60805">MSAPSTIPPSQPTSLILPRELTSDIIELAILSVNPYLDLFNDALGIQRTKLRLVCRGWNEVILDNPRLWTHIFLCLDDRYNDEAPKGTLAEATTWISRSRSKKRTLCLIHPGGIEPLSEEEEEEDDFEMDYDATSIDHYVLRQGVAKFIAGNRDWETVYVDFDDHISVVPDIFDCPPRVLHHPHWASLRTLNLKNSADAKAPPEESEIPCGRIRMPSSSCPALREVSLNLTECTLLGWDLPWAQLTSLRLENFINGFKDYLFILHQCPALEIAYLGFGEACYTFGDQLSQSVNLPCPLTLPTIRSLVVDMRVVHPDITAEFFNKLDLPALESLRYYVTCESPFLWSSKDLLDSLRQLILQSNCTLVDLTVDVNLSPDSRDGPPSAPLVNEDALALLLKAAPSVRTLSIQGHALSCSFLLDPHIPLSHIDSMTIINYNTTFDPEVAATFAAWAQGWIRRLTTFDGPPLEPIQEERMVREYQRRISALYMVKPPYHYTEPSTVPAVPPLDERHSRSEFVGFNIRFGYKVVSPAREGWGEGS</sequence>
<proteinExistence type="predicted"/>
<comment type="caution">
    <text evidence="2">The sequence shown here is derived from an EMBL/GenBank/DDBJ whole genome shotgun (WGS) entry which is preliminary data.</text>
</comment>
<name>A0A4Y7TS35_COPMI</name>
<evidence type="ECO:0000313" key="3">
    <source>
        <dbReference type="Proteomes" id="UP000298030"/>
    </source>
</evidence>
<feature type="domain" description="F-box" evidence="1">
    <location>
        <begin position="42"/>
        <end position="74"/>
    </location>
</feature>
<dbReference type="Proteomes" id="UP000298030">
    <property type="component" value="Unassembled WGS sequence"/>
</dbReference>
<evidence type="ECO:0000259" key="1">
    <source>
        <dbReference type="Pfam" id="PF12937"/>
    </source>
</evidence>
<keyword evidence="3" id="KW-1185">Reference proteome</keyword>
<protein>
    <recommendedName>
        <fullName evidence="1">F-box domain-containing protein</fullName>
    </recommendedName>
</protein>
<gene>
    <name evidence="2" type="ORF">FA13DRAFT_1092191</name>
</gene>
<dbReference type="EMBL" id="QPFP01000005">
    <property type="protein sequence ID" value="TEB36990.1"/>
    <property type="molecule type" value="Genomic_DNA"/>
</dbReference>
<dbReference type="Pfam" id="PF12937">
    <property type="entry name" value="F-box-like"/>
    <property type="match status" value="1"/>
</dbReference>
<reference evidence="2 3" key="1">
    <citation type="journal article" date="2019" name="Nat. Ecol. Evol.">
        <title>Megaphylogeny resolves global patterns of mushroom evolution.</title>
        <authorList>
            <person name="Varga T."/>
            <person name="Krizsan K."/>
            <person name="Foldi C."/>
            <person name="Dima B."/>
            <person name="Sanchez-Garcia M."/>
            <person name="Sanchez-Ramirez S."/>
            <person name="Szollosi G.J."/>
            <person name="Szarkandi J.G."/>
            <person name="Papp V."/>
            <person name="Albert L."/>
            <person name="Andreopoulos W."/>
            <person name="Angelini C."/>
            <person name="Antonin V."/>
            <person name="Barry K.W."/>
            <person name="Bougher N.L."/>
            <person name="Buchanan P."/>
            <person name="Buyck B."/>
            <person name="Bense V."/>
            <person name="Catcheside P."/>
            <person name="Chovatia M."/>
            <person name="Cooper J."/>
            <person name="Damon W."/>
            <person name="Desjardin D."/>
            <person name="Finy P."/>
            <person name="Geml J."/>
            <person name="Haridas S."/>
            <person name="Hughes K."/>
            <person name="Justo A."/>
            <person name="Karasinski D."/>
            <person name="Kautmanova I."/>
            <person name="Kiss B."/>
            <person name="Kocsube S."/>
            <person name="Kotiranta H."/>
            <person name="LaButti K.M."/>
            <person name="Lechner B.E."/>
            <person name="Liimatainen K."/>
            <person name="Lipzen A."/>
            <person name="Lukacs Z."/>
            <person name="Mihaltcheva S."/>
            <person name="Morgado L.N."/>
            <person name="Niskanen T."/>
            <person name="Noordeloos M.E."/>
            <person name="Ohm R.A."/>
            <person name="Ortiz-Santana B."/>
            <person name="Ovrebo C."/>
            <person name="Racz N."/>
            <person name="Riley R."/>
            <person name="Savchenko A."/>
            <person name="Shiryaev A."/>
            <person name="Soop K."/>
            <person name="Spirin V."/>
            <person name="Szebenyi C."/>
            <person name="Tomsovsky M."/>
            <person name="Tulloss R.E."/>
            <person name="Uehling J."/>
            <person name="Grigoriev I.V."/>
            <person name="Vagvolgyi C."/>
            <person name="Papp T."/>
            <person name="Martin F.M."/>
            <person name="Miettinen O."/>
            <person name="Hibbett D.S."/>
            <person name="Nagy L.G."/>
        </authorList>
    </citation>
    <scope>NUCLEOTIDE SEQUENCE [LARGE SCALE GENOMIC DNA]</scope>
    <source>
        <strain evidence="2 3">FP101781</strain>
    </source>
</reference>
<organism evidence="2 3">
    <name type="scientific">Coprinellus micaceus</name>
    <name type="common">Glistening ink-cap mushroom</name>
    <name type="synonym">Coprinus micaceus</name>
    <dbReference type="NCBI Taxonomy" id="71717"/>
    <lineage>
        <taxon>Eukaryota</taxon>
        <taxon>Fungi</taxon>
        <taxon>Dikarya</taxon>
        <taxon>Basidiomycota</taxon>
        <taxon>Agaricomycotina</taxon>
        <taxon>Agaricomycetes</taxon>
        <taxon>Agaricomycetidae</taxon>
        <taxon>Agaricales</taxon>
        <taxon>Agaricineae</taxon>
        <taxon>Psathyrellaceae</taxon>
        <taxon>Coprinellus</taxon>
    </lineage>
</organism>
<dbReference type="InterPro" id="IPR001810">
    <property type="entry name" value="F-box_dom"/>
</dbReference>
<dbReference type="OrthoDB" id="3139566at2759"/>
<accession>A0A4Y7TS35</accession>
<dbReference type="AlphaFoldDB" id="A0A4Y7TS35"/>
<evidence type="ECO:0000313" key="2">
    <source>
        <dbReference type="EMBL" id="TEB36990.1"/>
    </source>
</evidence>